<evidence type="ECO:0000259" key="1">
    <source>
        <dbReference type="Pfam" id="PF00850"/>
    </source>
</evidence>
<feature type="domain" description="Histone deacetylase" evidence="1">
    <location>
        <begin position="20"/>
        <end position="307"/>
    </location>
</feature>
<accession>A0A975YJ20</accession>
<sequence length="310" mass="33210">MSTVLFSHPACLGHDTGPGHPERADRIRAVLQALEAEEFAALLREDAPEAEPDVLALAHPRAYVDGILSIRPEPDQRIMLDGDTVMSHGSRAAALRSAGAAIAAVDAVMEGWARNAFCAVRPPGHHAEAARPMGFCLFANAALAAHRARAKWGARRVAVVDFDVHHGNGTQAILERDPDFFFASSHEMPLFPGTGHPHERGVANNVLNVALEPFSGGPEFRAAWGDVIIPAVEAFRPELLIISAGFDAHRRDPLASLNVSTADFSWLSRALVELADRVCEGRVVSLLEGGYDLAALAESAAAHVRALMRV</sequence>
<keyword evidence="3" id="KW-1185">Reference proteome</keyword>
<dbReference type="Pfam" id="PF00850">
    <property type="entry name" value="Hist_deacetyl"/>
    <property type="match status" value="1"/>
</dbReference>
<name>A0A975YJ20_9PROT</name>
<organism evidence="2 3">
    <name type="scientific">Elioraea tepida</name>
    <dbReference type="NCBI Taxonomy" id="2843330"/>
    <lineage>
        <taxon>Bacteria</taxon>
        <taxon>Pseudomonadati</taxon>
        <taxon>Pseudomonadota</taxon>
        <taxon>Alphaproteobacteria</taxon>
        <taxon>Acetobacterales</taxon>
        <taxon>Elioraeaceae</taxon>
        <taxon>Elioraea</taxon>
    </lineage>
</organism>
<gene>
    <name evidence="2" type="ORF">KO353_11955</name>
</gene>
<dbReference type="GO" id="GO:0004407">
    <property type="term" value="F:histone deacetylase activity"/>
    <property type="evidence" value="ECO:0007669"/>
    <property type="project" value="TreeGrafter"/>
</dbReference>
<proteinExistence type="predicted"/>
<dbReference type="RefSeq" id="WP_218284935.1">
    <property type="nucleotide sequence ID" value="NZ_CP076448.1"/>
</dbReference>
<dbReference type="PANTHER" id="PTHR10625">
    <property type="entry name" value="HISTONE DEACETYLASE HDAC1-RELATED"/>
    <property type="match status" value="1"/>
</dbReference>
<dbReference type="GO" id="GO:0040029">
    <property type="term" value="P:epigenetic regulation of gene expression"/>
    <property type="evidence" value="ECO:0007669"/>
    <property type="project" value="TreeGrafter"/>
</dbReference>
<protein>
    <submittedName>
        <fullName evidence="2">Histone deacetylase family protein</fullName>
    </submittedName>
</protein>
<dbReference type="AlphaFoldDB" id="A0A975YJ20"/>
<evidence type="ECO:0000313" key="2">
    <source>
        <dbReference type="EMBL" id="QXM23992.1"/>
    </source>
</evidence>
<reference evidence="2" key="1">
    <citation type="submission" date="2021-06" db="EMBL/GenBank/DDBJ databases">
        <title>Elioraea tepida, sp. nov., a moderately thermophilic aerobic anoxygenic phototrophic bacterium isolated from an alkaline siliceous hot spring mat community in Yellowstone National Park, WY, USA.</title>
        <authorList>
            <person name="Saini M.K."/>
            <person name="Yoshida S."/>
            <person name="Sebastian A."/>
            <person name="Hirose S."/>
            <person name="Hara E."/>
            <person name="Tamaki H."/>
            <person name="Soulier N.T."/>
            <person name="Albert I."/>
            <person name="Hanada S."/>
            <person name="Bryant D.A."/>
            <person name="Tank M."/>
        </authorList>
    </citation>
    <scope>NUCLEOTIDE SEQUENCE</scope>
    <source>
        <strain evidence="2">MS-P2</strain>
    </source>
</reference>
<dbReference type="InterPro" id="IPR023801">
    <property type="entry name" value="His_deacetylse_dom"/>
</dbReference>
<dbReference type="CDD" id="cd11599">
    <property type="entry name" value="HDAC_classII_2"/>
    <property type="match status" value="1"/>
</dbReference>
<dbReference type="KEGG" id="elio:KO353_11955"/>
<dbReference type="PANTHER" id="PTHR10625:SF10">
    <property type="entry name" value="HISTONE DEACETYLASE HDAC1"/>
    <property type="match status" value="1"/>
</dbReference>
<dbReference type="Proteomes" id="UP000694001">
    <property type="component" value="Chromosome"/>
</dbReference>
<evidence type="ECO:0000313" key="3">
    <source>
        <dbReference type="Proteomes" id="UP000694001"/>
    </source>
</evidence>
<dbReference type="EMBL" id="CP076448">
    <property type="protein sequence ID" value="QXM23992.1"/>
    <property type="molecule type" value="Genomic_DNA"/>
</dbReference>